<evidence type="ECO:0008006" key="3">
    <source>
        <dbReference type="Google" id="ProtNLM"/>
    </source>
</evidence>
<dbReference type="PROSITE" id="PS51257">
    <property type="entry name" value="PROKAR_LIPOPROTEIN"/>
    <property type="match status" value="1"/>
</dbReference>
<evidence type="ECO:0000313" key="2">
    <source>
        <dbReference type="Proteomes" id="UP000288951"/>
    </source>
</evidence>
<proteinExistence type="predicted"/>
<dbReference type="Proteomes" id="UP000288951">
    <property type="component" value="Unassembled WGS sequence"/>
</dbReference>
<dbReference type="EMBL" id="RQSM01000001">
    <property type="protein sequence ID" value="RVU92097.1"/>
    <property type="molecule type" value="Genomic_DNA"/>
</dbReference>
<name>A0A437UEN2_9FLAO</name>
<dbReference type="OrthoDB" id="1121756at2"/>
<accession>A0A437UEN2</accession>
<gene>
    <name evidence="1" type="ORF">EH230_00920</name>
</gene>
<organism evidence="1 2">
    <name type="scientific">Flavobacterium columnare</name>
    <dbReference type="NCBI Taxonomy" id="996"/>
    <lineage>
        <taxon>Bacteria</taxon>
        <taxon>Pseudomonadati</taxon>
        <taxon>Bacteroidota</taxon>
        <taxon>Flavobacteriia</taxon>
        <taxon>Flavobacteriales</taxon>
        <taxon>Flavobacteriaceae</taxon>
        <taxon>Flavobacterium</taxon>
    </lineage>
</organism>
<sequence>MANVKNQNKMKKLVLMAAMLGVMVSCKPKQSLVTTSVNRKTQVALKGDWVVSGVEYAGSEYFKVTSFEIADAKCFEGSEWHLVSNNDSGNMTLKKAGCSSYASDIKWYVTDENQMVLKFIKEGEKPRKVTSGYILIVSNVTENAFDLTSKVQVGNSGGKVVYHFRKK</sequence>
<dbReference type="AlphaFoldDB" id="A0A437UEN2"/>
<evidence type="ECO:0000313" key="1">
    <source>
        <dbReference type="EMBL" id="RVU92097.1"/>
    </source>
</evidence>
<protein>
    <recommendedName>
        <fullName evidence="3">Lipocalin-like domain-containing protein</fullName>
    </recommendedName>
</protein>
<keyword evidence="2" id="KW-1185">Reference proteome</keyword>
<comment type="caution">
    <text evidence="1">The sequence shown here is derived from an EMBL/GenBank/DDBJ whole genome shotgun (WGS) entry which is preliminary data.</text>
</comment>
<reference evidence="1" key="1">
    <citation type="submission" date="2018-12" db="EMBL/GenBank/DDBJ databases">
        <title>Draft genome sequence of Flaovobacterium columnare ARS1 isolated from channel catfish in Alabama.</title>
        <authorList>
            <person name="Cai W."/>
            <person name="Arias C."/>
        </authorList>
    </citation>
    <scope>NUCLEOTIDE SEQUENCE [LARGE SCALE GENOMIC DNA]</scope>
    <source>
        <strain evidence="1">ARS1</strain>
    </source>
</reference>